<dbReference type="Proteomes" id="UP000436911">
    <property type="component" value="Unassembled WGS sequence"/>
</dbReference>
<dbReference type="EMBL" id="QUSG01000009">
    <property type="protein sequence ID" value="KAA3525725.1"/>
    <property type="molecule type" value="Genomic_DNA"/>
</dbReference>
<evidence type="ECO:0000313" key="2">
    <source>
        <dbReference type="Proteomes" id="UP000436911"/>
    </source>
</evidence>
<sequence>MTNAQASSPCATSPCIGICTLDETSAFCLGCGRSLDDIANWSRYSEGQRTEIMLSLQGSLPVEQDRP</sequence>
<protein>
    <submittedName>
        <fullName evidence="1">DUF1289 domain-containing protein</fullName>
    </submittedName>
</protein>
<comment type="caution">
    <text evidence="1">The sequence shown here is derived from an EMBL/GenBank/DDBJ whole genome shotgun (WGS) entry which is preliminary data.</text>
</comment>
<dbReference type="RefSeq" id="WP_081088838.1">
    <property type="nucleotide sequence ID" value="NZ_CP055265.1"/>
</dbReference>
<accession>A0A368NTI4</accession>
<dbReference type="GeneID" id="60682489"/>
<organism evidence="1 2">
    <name type="scientific">Agrobacterium vitis</name>
    <name type="common">Rhizobium vitis</name>
    <dbReference type="NCBI Taxonomy" id="373"/>
    <lineage>
        <taxon>Bacteria</taxon>
        <taxon>Pseudomonadati</taxon>
        <taxon>Pseudomonadota</taxon>
        <taxon>Alphaproteobacteria</taxon>
        <taxon>Hyphomicrobiales</taxon>
        <taxon>Rhizobiaceae</taxon>
        <taxon>Rhizobium/Agrobacterium group</taxon>
        <taxon>Agrobacterium</taxon>
    </lineage>
</organism>
<dbReference type="OrthoDB" id="9811423at2"/>
<gene>
    <name evidence="1" type="ORF">DXT89_16780</name>
</gene>
<dbReference type="InterPro" id="IPR010710">
    <property type="entry name" value="DUF1289"/>
</dbReference>
<name>A0A368NTI4_AGRVI</name>
<evidence type="ECO:0000313" key="1">
    <source>
        <dbReference type="EMBL" id="KAA3525725.1"/>
    </source>
</evidence>
<reference evidence="1 2" key="1">
    <citation type="submission" date="2018-08" db="EMBL/GenBank/DDBJ databases">
        <title>Genome sequencing of Agrobacterium vitis strain ICMP 10754.</title>
        <authorList>
            <person name="Visnovsky S.B."/>
            <person name="Pitman A.R."/>
        </authorList>
    </citation>
    <scope>NUCLEOTIDE SEQUENCE [LARGE SCALE GENOMIC DNA]</scope>
    <source>
        <strain evidence="1 2">ICMP 10754</strain>
    </source>
</reference>
<dbReference type="Pfam" id="PF06945">
    <property type="entry name" value="DUF1289"/>
    <property type="match status" value="1"/>
</dbReference>
<dbReference type="AlphaFoldDB" id="A0A368NTI4"/>
<dbReference type="PANTHER" id="PTHR35175:SF2">
    <property type="entry name" value="DUF1289 DOMAIN-CONTAINING PROTEIN"/>
    <property type="match status" value="1"/>
</dbReference>
<proteinExistence type="predicted"/>
<dbReference type="PANTHER" id="PTHR35175">
    <property type="entry name" value="DUF1289 DOMAIN-CONTAINING PROTEIN"/>
    <property type="match status" value="1"/>
</dbReference>